<reference evidence="2 3" key="1">
    <citation type="journal article" date="2006" name="Science">
        <title>Phytophthora genome sequences uncover evolutionary origins and mechanisms of pathogenesis.</title>
        <authorList>
            <person name="Tyler B.M."/>
            <person name="Tripathy S."/>
            <person name="Zhang X."/>
            <person name="Dehal P."/>
            <person name="Jiang R.H."/>
            <person name="Aerts A."/>
            <person name="Arredondo F.D."/>
            <person name="Baxter L."/>
            <person name="Bensasson D."/>
            <person name="Beynon J.L."/>
            <person name="Chapman J."/>
            <person name="Damasceno C.M."/>
            <person name="Dorrance A.E."/>
            <person name="Dou D."/>
            <person name="Dickerman A.W."/>
            <person name="Dubchak I.L."/>
            <person name="Garbelotto M."/>
            <person name="Gijzen M."/>
            <person name="Gordon S.G."/>
            <person name="Govers F."/>
            <person name="Grunwald N.J."/>
            <person name="Huang W."/>
            <person name="Ivors K.L."/>
            <person name="Jones R.W."/>
            <person name="Kamoun S."/>
            <person name="Krampis K."/>
            <person name="Lamour K.H."/>
            <person name="Lee M.K."/>
            <person name="McDonald W.H."/>
            <person name="Medina M."/>
            <person name="Meijer H.J."/>
            <person name="Nordberg E.K."/>
            <person name="Maclean D.J."/>
            <person name="Ospina-Giraldo M.D."/>
            <person name="Morris P.F."/>
            <person name="Phuntumart V."/>
            <person name="Putnam N.H."/>
            <person name="Rash S."/>
            <person name="Rose J.K."/>
            <person name="Sakihama Y."/>
            <person name="Salamov A.A."/>
            <person name="Savidor A."/>
            <person name="Scheuring C.F."/>
            <person name="Smith B.M."/>
            <person name="Sobral B.W."/>
            <person name="Terry A."/>
            <person name="Torto-Alalibo T.A."/>
            <person name="Win J."/>
            <person name="Xu Z."/>
            <person name="Zhang H."/>
            <person name="Grigoriev I.V."/>
            <person name="Rokhsar D.S."/>
            <person name="Boore J.L."/>
        </authorList>
    </citation>
    <scope>NUCLEOTIDE SEQUENCE [LARGE SCALE GENOMIC DNA]</scope>
    <source>
        <strain evidence="2 3">P6497</strain>
    </source>
</reference>
<dbReference type="RefSeq" id="XP_009529157.1">
    <property type="nucleotide sequence ID" value="XM_009530862.1"/>
</dbReference>
<name>G4ZNU0_PHYSP</name>
<dbReference type="KEGG" id="psoj:PHYSODRAFT_385161"/>
<evidence type="ECO:0000313" key="3">
    <source>
        <dbReference type="Proteomes" id="UP000002640"/>
    </source>
</evidence>
<feature type="non-terminal residue" evidence="2">
    <location>
        <position position="1"/>
    </location>
</feature>
<dbReference type="EMBL" id="JH159155">
    <property type="protein sequence ID" value="EGZ15408.1"/>
    <property type="molecule type" value="Genomic_DNA"/>
</dbReference>
<feature type="region of interest" description="Disordered" evidence="1">
    <location>
        <begin position="152"/>
        <end position="181"/>
    </location>
</feature>
<dbReference type="InParanoid" id="G4ZNU0"/>
<dbReference type="AlphaFoldDB" id="G4ZNU0"/>
<feature type="compositionally biased region" description="Basic and acidic residues" evidence="1">
    <location>
        <begin position="1"/>
        <end position="17"/>
    </location>
</feature>
<dbReference type="OMA" id="INAKEPY"/>
<sequence>TAHRISQEKARSAREVRSTGSERQPLDPEHLLARKLTGVPDVVYNTDCGSKKTLHRHVEDGSNTCRGAFSSTKDRFASTAAYRSSTFASVVKEPYADPQAVGPGTYRAPRRAINVKKQQVPTPAYVSKAARFEEANAQVTAVLALASPTSPSDREYFDMSPRGAGGGGRSSPDKVRGPVLSTTPRFKSDVFPERYVSSKQHRVLADAPDRFYDVSPSCKFSVSAAVASSSFKCSAMQSRASRLSSEAAMVHNTPNFPILTSATQETVGPGAYSPTSRPTPPEDVNFIMMPHHMDRFGLPSAKVGFIEARFRRFAVDPQPSTP</sequence>
<organism evidence="2 3">
    <name type="scientific">Phytophthora sojae (strain P6497)</name>
    <name type="common">Soybean stem and root rot agent</name>
    <name type="synonym">Phytophthora megasperma f. sp. glycines</name>
    <dbReference type="NCBI Taxonomy" id="1094619"/>
    <lineage>
        <taxon>Eukaryota</taxon>
        <taxon>Sar</taxon>
        <taxon>Stramenopiles</taxon>
        <taxon>Oomycota</taxon>
        <taxon>Peronosporomycetes</taxon>
        <taxon>Peronosporales</taxon>
        <taxon>Peronosporaceae</taxon>
        <taxon>Phytophthora</taxon>
    </lineage>
</organism>
<proteinExistence type="predicted"/>
<gene>
    <name evidence="2" type="ORF">PHYSODRAFT_385161</name>
</gene>
<evidence type="ECO:0000313" key="2">
    <source>
        <dbReference type="EMBL" id="EGZ15408.1"/>
    </source>
</evidence>
<protein>
    <submittedName>
        <fullName evidence="2">Uncharacterized protein</fullName>
    </submittedName>
</protein>
<dbReference type="Proteomes" id="UP000002640">
    <property type="component" value="Unassembled WGS sequence"/>
</dbReference>
<keyword evidence="3" id="KW-1185">Reference proteome</keyword>
<feature type="region of interest" description="Disordered" evidence="1">
    <location>
        <begin position="1"/>
        <end position="28"/>
    </location>
</feature>
<evidence type="ECO:0000256" key="1">
    <source>
        <dbReference type="SAM" id="MobiDB-lite"/>
    </source>
</evidence>
<dbReference type="GeneID" id="20650898"/>
<feature type="non-terminal residue" evidence="2">
    <location>
        <position position="322"/>
    </location>
</feature>
<accession>G4ZNU0</accession>